<comment type="caution">
    <text evidence="1">The sequence shown here is derived from an EMBL/GenBank/DDBJ whole genome shotgun (WGS) entry which is preliminary data.</text>
</comment>
<organism evidence="1 2">
    <name type="scientific">Haladaptatus pallidirubidus</name>
    <dbReference type="NCBI Taxonomy" id="1008152"/>
    <lineage>
        <taxon>Archaea</taxon>
        <taxon>Methanobacteriati</taxon>
        <taxon>Methanobacteriota</taxon>
        <taxon>Stenosarchaea group</taxon>
        <taxon>Halobacteria</taxon>
        <taxon>Halobacteriales</taxon>
        <taxon>Haladaptataceae</taxon>
        <taxon>Haladaptatus</taxon>
    </lineage>
</organism>
<accession>A0AAV3UI78</accession>
<gene>
    <name evidence="1" type="ORF">GCM10025751_26500</name>
</gene>
<protein>
    <submittedName>
        <fullName evidence="1">Uncharacterized protein</fullName>
    </submittedName>
</protein>
<proteinExistence type="predicted"/>
<dbReference type="Proteomes" id="UP001501729">
    <property type="component" value="Unassembled WGS sequence"/>
</dbReference>
<dbReference type="AlphaFoldDB" id="A0AAV3UI78"/>
<name>A0AAV3UI78_9EURY</name>
<dbReference type="EMBL" id="BAABKX010000008">
    <property type="protein sequence ID" value="GAA5051390.1"/>
    <property type="molecule type" value="Genomic_DNA"/>
</dbReference>
<sequence>MYTYVNIRFSNGDIFINISRVVESGFVGLLKTLTIHFGKPLPLGEVITLALRTTVLLRIQREPCSTDEL</sequence>
<reference evidence="1 2" key="1">
    <citation type="journal article" date="2019" name="Int. J. Syst. Evol. Microbiol.">
        <title>The Global Catalogue of Microorganisms (GCM) 10K type strain sequencing project: providing services to taxonomists for standard genome sequencing and annotation.</title>
        <authorList>
            <consortium name="The Broad Institute Genomics Platform"/>
            <consortium name="The Broad Institute Genome Sequencing Center for Infectious Disease"/>
            <person name="Wu L."/>
            <person name="Ma J."/>
        </authorList>
    </citation>
    <scope>NUCLEOTIDE SEQUENCE [LARGE SCALE GENOMIC DNA]</scope>
    <source>
        <strain evidence="1 2">JCM 17504</strain>
    </source>
</reference>
<evidence type="ECO:0000313" key="1">
    <source>
        <dbReference type="EMBL" id="GAA5051390.1"/>
    </source>
</evidence>
<keyword evidence="2" id="KW-1185">Reference proteome</keyword>
<evidence type="ECO:0000313" key="2">
    <source>
        <dbReference type="Proteomes" id="UP001501729"/>
    </source>
</evidence>